<dbReference type="GO" id="GO:0032049">
    <property type="term" value="P:cardiolipin biosynthetic process"/>
    <property type="evidence" value="ECO:0007669"/>
    <property type="project" value="UniProtKB-ARBA"/>
</dbReference>
<dbReference type="SMART" id="SM00155">
    <property type="entry name" value="PLDc"/>
    <property type="match status" value="2"/>
</dbReference>
<dbReference type="Proteomes" id="UP000319502">
    <property type="component" value="Unassembled WGS sequence"/>
</dbReference>
<gene>
    <name evidence="2" type="ORF">FHP91_03415</name>
</gene>
<dbReference type="InterPro" id="IPR001736">
    <property type="entry name" value="PLipase_D/transphosphatidylase"/>
</dbReference>
<name>A0A557R0N7_9RHOO</name>
<evidence type="ECO:0000313" key="2">
    <source>
        <dbReference type="EMBL" id="TVO58723.1"/>
    </source>
</evidence>
<dbReference type="PROSITE" id="PS51257">
    <property type="entry name" value="PROKAR_LIPOPROTEIN"/>
    <property type="match status" value="1"/>
</dbReference>
<dbReference type="PANTHER" id="PTHR21248">
    <property type="entry name" value="CARDIOLIPIN SYNTHASE"/>
    <property type="match status" value="1"/>
</dbReference>
<keyword evidence="3" id="KW-1185">Reference proteome</keyword>
<dbReference type="OrthoDB" id="9814092at2"/>
<evidence type="ECO:0000313" key="3">
    <source>
        <dbReference type="Proteomes" id="UP000319502"/>
    </source>
</evidence>
<feature type="domain" description="PLD phosphodiesterase" evidence="1">
    <location>
        <begin position="301"/>
        <end position="328"/>
    </location>
</feature>
<dbReference type="Gene3D" id="3.30.870.10">
    <property type="entry name" value="Endonuclease Chain A"/>
    <property type="match status" value="3"/>
</dbReference>
<comment type="caution">
    <text evidence="2">The sequence shown here is derived from an EMBL/GenBank/DDBJ whole genome shotgun (WGS) entry which is preliminary data.</text>
</comment>
<accession>A0A557R0N7</accession>
<dbReference type="PANTHER" id="PTHR21248:SF12">
    <property type="entry name" value="CARDIOLIPIN SYNTHASE C"/>
    <property type="match status" value="1"/>
</dbReference>
<reference evidence="2 3" key="1">
    <citation type="submission" date="2019-07" db="EMBL/GenBank/DDBJ databases">
        <title>The pathways for chlorine oxyanion respiration interact through the shared metabolite chlorate.</title>
        <authorList>
            <person name="Barnum T.P."/>
            <person name="Cheng Y."/>
            <person name="Hill K.A."/>
            <person name="Lucas L.N."/>
            <person name="Carlson H.K."/>
            <person name="Coates J.D."/>
        </authorList>
    </citation>
    <scope>NUCLEOTIDE SEQUENCE [LARGE SCALE GENOMIC DNA]</scope>
    <source>
        <strain evidence="2 3">SFB-3</strain>
    </source>
</reference>
<dbReference type="SUPFAM" id="SSF56024">
    <property type="entry name" value="Phospholipase D/nuclease"/>
    <property type="match status" value="2"/>
</dbReference>
<dbReference type="PROSITE" id="PS50035">
    <property type="entry name" value="PLD"/>
    <property type="match status" value="1"/>
</dbReference>
<organism evidence="2 3">
    <name type="scientific">Denitromonas halophila</name>
    <dbReference type="NCBI Taxonomy" id="1629404"/>
    <lineage>
        <taxon>Bacteria</taxon>
        <taxon>Pseudomonadati</taxon>
        <taxon>Pseudomonadota</taxon>
        <taxon>Betaproteobacteria</taxon>
        <taxon>Rhodocyclales</taxon>
        <taxon>Zoogloeaceae</taxon>
        <taxon>Denitromonas</taxon>
    </lineage>
</organism>
<protein>
    <recommendedName>
        <fullName evidence="1">PLD phosphodiesterase domain-containing protein</fullName>
    </recommendedName>
</protein>
<dbReference type="GO" id="GO:0030572">
    <property type="term" value="F:phosphatidyltransferase activity"/>
    <property type="evidence" value="ECO:0007669"/>
    <property type="project" value="UniProtKB-ARBA"/>
</dbReference>
<dbReference type="RefSeq" id="WP_144308248.1">
    <property type="nucleotide sequence ID" value="NZ_VMNK01000003.1"/>
</dbReference>
<dbReference type="EMBL" id="VMNK01000003">
    <property type="protein sequence ID" value="TVO58723.1"/>
    <property type="molecule type" value="Genomic_DNA"/>
</dbReference>
<dbReference type="InterPro" id="IPR025202">
    <property type="entry name" value="PLD-like_dom"/>
</dbReference>
<dbReference type="AlphaFoldDB" id="A0A557R0N7"/>
<sequence>MRLHRVAAVMLAGWILGGCALAPSVKSVPLADALEQQASAGPLALVSGEVLTSNDAAFAAKLRAIESATQSLDLAYYIFADDYTSARLSQALIDAAGRGVQVRLLVDYFSAYKDLDRFSWLEQAGRGRIAVRFYNRPTVEIIKDAAFLTLSCADVGATGSACDEAKLTEVGRRFAPGAAGAPSVLNRSVAGSGVFLSGLYGKHAKLMAYAVTRGQAIDADALAAGAGSANADQTARLKELGKLYFRARYIGGVDGLAAKFKLAVVRLAFAEQVNPVFDAVSSYLPLARQNDALAQRDWDYLTEFLHHKFLLADGRTLVLGGRNVADEYHMSPNPLADKYIFMDTDVALTLADRTPALTASFDRLWGLSSMVARLDEVRQHAPNELLANFGVVEAAQAACSQGKDAACVDRYLEKHFVPVSARLDAVGEQHRARLKTYARNYRPSVAPKPLRIDAGARIDYLENLPIAKGERSYGARHDHEAASSKHIQALWRAALREACAAPVTARQPVIIHNAYFFLPANLLQDVAAMLDGRRACASVDLTLLTNSLATTDLNIVNLLAVWQLKALADHLKDTGSAEGAATLRYLEYQKGDDARLSLHSKVMVFGPDIFIGSANADVRSLMMDSNNGVYVRNAPQFVARYVESLQALITTPGKVANNTALIGRDAATLAVEMNDLVDQLLARYAGEDRLDDTQRRDLKARILATTERVYALSRRIMQGDAAAADEFNALFKAI</sequence>
<dbReference type="Pfam" id="PF13091">
    <property type="entry name" value="PLDc_2"/>
    <property type="match status" value="1"/>
</dbReference>
<evidence type="ECO:0000259" key="1">
    <source>
        <dbReference type="PROSITE" id="PS50035"/>
    </source>
</evidence>
<proteinExistence type="predicted"/>